<dbReference type="InterPro" id="IPR001789">
    <property type="entry name" value="Sig_transdc_resp-reg_receiver"/>
</dbReference>
<dbReference type="Gene3D" id="3.40.50.2300">
    <property type="match status" value="1"/>
</dbReference>
<name>A0A5C5VLW5_9BACT</name>
<feature type="domain" description="Histidine kinase" evidence="5">
    <location>
        <begin position="176"/>
        <end position="397"/>
    </location>
</feature>
<dbReference type="PRINTS" id="PR00344">
    <property type="entry name" value="BCTRLSENSOR"/>
</dbReference>
<dbReference type="Pfam" id="PF00072">
    <property type="entry name" value="Response_reg"/>
    <property type="match status" value="1"/>
</dbReference>
<protein>
    <recommendedName>
        <fullName evidence="2">histidine kinase</fullName>
        <ecNumber evidence="2">2.7.13.3</ecNumber>
    </recommendedName>
</protein>
<gene>
    <name evidence="7" type="primary">phoR_1</name>
    <name evidence="7" type="ORF">Enr8_13260</name>
</gene>
<dbReference type="Gene3D" id="1.10.287.130">
    <property type="match status" value="1"/>
</dbReference>
<evidence type="ECO:0000256" key="2">
    <source>
        <dbReference type="ARBA" id="ARBA00012438"/>
    </source>
</evidence>
<keyword evidence="8" id="KW-1185">Reference proteome</keyword>
<evidence type="ECO:0000313" key="8">
    <source>
        <dbReference type="Proteomes" id="UP000318878"/>
    </source>
</evidence>
<dbReference type="SUPFAM" id="SSF52172">
    <property type="entry name" value="CheY-like"/>
    <property type="match status" value="1"/>
</dbReference>
<reference evidence="7 8" key="1">
    <citation type="submission" date="2019-02" db="EMBL/GenBank/DDBJ databases">
        <title>Deep-cultivation of Planctomycetes and their phenomic and genomic characterization uncovers novel biology.</title>
        <authorList>
            <person name="Wiegand S."/>
            <person name="Jogler M."/>
            <person name="Boedeker C."/>
            <person name="Pinto D."/>
            <person name="Vollmers J."/>
            <person name="Rivas-Marin E."/>
            <person name="Kohn T."/>
            <person name="Peeters S.H."/>
            <person name="Heuer A."/>
            <person name="Rast P."/>
            <person name="Oberbeckmann S."/>
            <person name="Bunk B."/>
            <person name="Jeske O."/>
            <person name="Meyerdierks A."/>
            <person name="Storesund J.E."/>
            <person name="Kallscheuer N."/>
            <person name="Luecker S."/>
            <person name="Lage O.M."/>
            <person name="Pohl T."/>
            <person name="Merkel B.J."/>
            <person name="Hornburger P."/>
            <person name="Mueller R.-W."/>
            <person name="Bruemmer F."/>
            <person name="Labrenz M."/>
            <person name="Spormann A.M."/>
            <person name="Op Den Camp H."/>
            <person name="Overmann J."/>
            <person name="Amann R."/>
            <person name="Jetten M.S.M."/>
            <person name="Mascher T."/>
            <person name="Medema M.H."/>
            <person name="Devos D.P."/>
            <person name="Kaster A.-K."/>
            <person name="Ovreas L."/>
            <person name="Rohde M."/>
            <person name="Galperin M.Y."/>
            <person name="Jogler C."/>
        </authorList>
    </citation>
    <scope>NUCLEOTIDE SEQUENCE [LARGE SCALE GENOMIC DNA]</scope>
    <source>
        <strain evidence="7 8">Enr8</strain>
    </source>
</reference>
<dbReference type="EMBL" id="SJPF01000001">
    <property type="protein sequence ID" value="TWT39626.1"/>
    <property type="molecule type" value="Genomic_DNA"/>
</dbReference>
<dbReference type="InterPro" id="IPR003594">
    <property type="entry name" value="HATPase_dom"/>
</dbReference>
<dbReference type="PROSITE" id="PS50110">
    <property type="entry name" value="RESPONSE_REGULATORY"/>
    <property type="match status" value="1"/>
</dbReference>
<dbReference type="SMART" id="SM00388">
    <property type="entry name" value="HisKA"/>
    <property type="match status" value="1"/>
</dbReference>
<dbReference type="GO" id="GO:0000155">
    <property type="term" value="F:phosphorelay sensor kinase activity"/>
    <property type="evidence" value="ECO:0007669"/>
    <property type="project" value="InterPro"/>
</dbReference>
<dbReference type="PROSITE" id="PS50109">
    <property type="entry name" value="HIS_KIN"/>
    <property type="match status" value="1"/>
</dbReference>
<dbReference type="Proteomes" id="UP000318878">
    <property type="component" value="Unassembled WGS sequence"/>
</dbReference>
<organism evidence="7 8">
    <name type="scientific">Blastopirellula retiformator</name>
    <dbReference type="NCBI Taxonomy" id="2527970"/>
    <lineage>
        <taxon>Bacteria</taxon>
        <taxon>Pseudomonadati</taxon>
        <taxon>Planctomycetota</taxon>
        <taxon>Planctomycetia</taxon>
        <taxon>Pirellulales</taxon>
        <taxon>Pirellulaceae</taxon>
        <taxon>Blastopirellula</taxon>
    </lineage>
</organism>
<dbReference type="CDD" id="cd00082">
    <property type="entry name" value="HisKA"/>
    <property type="match status" value="1"/>
</dbReference>
<accession>A0A5C5VLW5</accession>
<dbReference type="InterPro" id="IPR036097">
    <property type="entry name" value="HisK_dim/P_sf"/>
</dbReference>
<dbReference type="AlphaFoldDB" id="A0A5C5VLW5"/>
<evidence type="ECO:0000256" key="1">
    <source>
        <dbReference type="ARBA" id="ARBA00000085"/>
    </source>
</evidence>
<keyword evidence="3 4" id="KW-0597">Phosphoprotein</keyword>
<dbReference type="Gene3D" id="3.30.565.10">
    <property type="entry name" value="Histidine kinase-like ATPase, C-terminal domain"/>
    <property type="match status" value="1"/>
</dbReference>
<evidence type="ECO:0000256" key="4">
    <source>
        <dbReference type="PROSITE-ProRule" id="PRU00169"/>
    </source>
</evidence>
<comment type="catalytic activity">
    <reaction evidence="1">
        <text>ATP + protein L-histidine = ADP + protein N-phospho-L-histidine.</text>
        <dbReference type="EC" id="2.7.13.3"/>
    </reaction>
</comment>
<comment type="caution">
    <text evidence="7">The sequence shown here is derived from an EMBL/GenBank/DDBJ whole genome shotgun (WGS) entry which is preliminary data.</text>
</comment>
<evidence type="ECO:0000259" key="5">
    <source>
        <dbReference type="PROSITE" id="PS50109"/>
    </source>
</evidence>
<proteinExistence type="predicted"/>
<dbReference type="SUPFAM" id="SSF55874">
    <property type="entry name" value="ATPase domain of HSP90 chaperone/DNA topoisomerase II/histidine kinase"/>
    <property type="match status" value="1"/>
</dbReference>
<dbReference type="SMART" id="SM00448">
    <property type="entry name" value="REC"/>
    <property type="match status" value="1"/>
</dbReference>
<dbReference type="PANTHER" id="PTHR43547:SF2">
    <property type="entry name" value="HYBRID SIGNAL TRANSDUCTION HISTIDINE KINASE C"/>
    <property type="match status" value="1"/>
</dbReference>
<dbReference type="InterPro" id="IPR005467">
    <property type="entry name" value="His_kinase_dom"/>
</dbReference>
<dbReference type="InterPro" id="IPR011006">
    <property type="entry name" value="CheY-like_superfamily"/>
</dbReference>
<dbReference type="PANTHER" id="PTHR43547">
    <property type="entry name" value="TWO-COMPONENT HISTIDINE KINASE"/>
    <property type="match status" value="1"/>
</dbReference>
<evidence type="ECO:0000313" key="7">
    <source>
        <dbReference type="EMBL" id="TWT39626.1"/>
    </source>
</evidence>
<dbReference type="InterPro" id="IPR003661">
    <property type="entry name" value="HisK_dim/P_dom"/>
</dbReference>
<evidence type="ECO:0000256" key="3">
    <source>
        <dbReference type="ARBA" id="ARBA00022553"/>
    </source>
</evidence>
<feature type="domain" description="Response regulatory" evidence="6">
    <location>
        <begin position="9"/>
        <end position="125"/>
    </location>
</feature>
<dbReference type="SMART" id="SM00387">
    <property type="entry name" value="HATPase_c"/>
    <property type="match status" value="1"/>
</dbReference>
<dbReference type="OrthoDB" id="9813394at2"/>
<dbReference type="InterPro" id="IPR036890">
    <property type="entry name" value="HATPase_C_sf"/>
</dbReference>
<dbReference type="EC" id="2.7.13.3" evidence="2"/>
<sequence>MNLEATKIRVLVLEDDADDYRLIARQLSAAGSMFDVQWVQTLEEASQRFCEEDFDVIVTDLTIPDSVGLETVSTLRAVSATTPILVLTSLEDESMESKILSAGAQDYLLKGELAGRTVKRAILHAVQRQRSLNEVTSLVAELKESQGLMTQQARLLKRKNRRLKQLYKTAQEFVDNVSHDFRTPLTVIIDYVALIREGLAGEVNDEQKRMLAKVSVRADDLNNMVDDLLDVSRIESGLLGAWRRNVDPTEIIRHAESLLSPRAFAKQIAFFVNCKPDLPEVYCDAEKVGRVITNLAVNAIKFTPEGGRVELWAKPDHERRELVIGVTDTGPGIDAESLEKLFLRFKQLDQGVKESAKGFGLGLNIAQRLAKLNLGELNVTSKVDEGSEFSFGIPFALPTEVMRRWLEFRRSSKDSLQLIEIKIDDRVPAPVPKEFDGFLNCLLRIDDLLLRVDTNRWLLVMTAFPTESDEWFRRAKKEYDKHSRNRPMGPLPAYHAETICQWSSQESVAKILKQFDALLLESPTANFIG</sequence>
<dbReference type="InterPro" id="IPR004358">
    <property type="entry name" value="Sig_transdc_His_kin-like_C"/>
</dbReference>
<keyword evidence="7" id="KW-0808">Transferase</keyword>
<dbReference type="Pfam" id="PF02518">
    <property type="entry name" value="HATPase_c"/>
    <property type="match status" value="1"/>
</dbReference>
<evidence type="ECO:0000259" key="6">
    <source>
        <dbReference type="PROSITE" id="PS50110"/>
    </source>
</evidence>
<dbReference type="SUPFAM" id="SSF47384">
    <property type="entry name" value="Homodimeric domain of signal transducing histidine kinase"/>
    <property type="match status" value="1"/>
</dbReference>
<dbReference type="Pfam" id="PF00512">
    <property type="entry name" value="HisKA"/>
    <property type="match status" value="1"/>
</dbReference>
<feature type="modified residue" description="4-aspartylphosphate" evidence="4">
    <location>
        <position position="60"/>
    </location>
</feature>
<dbReference type="RefSeq" id="WP_146429780.1">
    <property type="nucleotide sequence ID" value="NZ_SJPF01000001.1"/>
</dbReference>